<keyword evidence="1" id="KW-0812">Transmembrane</keyword>
<sequence length="140" mass="16006">MTELTRTMPAAKPGNRAFQRLHTLVRKGYVAELGPDRGEGVICLTHIGLTPDLILHGDGSIEEADDHVPRYKRRLPVLQPIPSEADADQVRFMQFVETIPRTTLRDRTRRWRTKWVYGPLFLLALWIMSAMITVMLVEGL</sequence>
<dbReference type="Proteomes" id="UP000594873">
    <property type="component" value="Chromosome"/>
</dbReference>
<keyword evidence="1" id="KW-0472">Membrane</keyword>
<dbReference type="KEGG" id="sflv:IC614_08155"/>
<gene>
    <name evidence="2" type="ORF">IC614_08155</name>
</gene>
<protein>
    <submittedName>
        <fullName evidence="2">Uncharacterized protein</fullName>
    </submittedName>
</protein>
<keyword evidence="1" id="KW-1133">Transmembrane helix</keyword>
<dbReference type="RefSeq" id="WP_200970854.1">
    <property type="nucleotide sequence ID" value="NZ_CP065592.1"/>
</dbReference>
<evidence type="ECO:0000313" key="2">
    <source>
        <dbReference type="EMBL" id="QPQ54328.1"/>
    </source>
</evidence>
<name>A0A7T2GI73_9SPHN</name>
<dbReference type="AlphaFoldDB" id="A0A7T2GI73"/>
<evidence type="ECO:0000313" key="3">
    <source>
        <dbReference type="Proteomes" id="UP000594873"/>
    </source>
</evidence>
<proteinExistence type="predicted"/>
<accession>A0A7T2GI73</accession>
<reference evidence="2 3" key="1">
    <citation type="submission" date="2020-11" db="EMBL/GenBank/DDBJ databases">
        <title>Genome seq and assembly of Sphingosinicella sp.</title>
        <authorList>
            <person name="Chhetri G."/>
        </authorList>
    </citation>
    <scope>NUCLEOTIDE SEQUENCE [LARGE SCALE GENOMIC DNA]</scope>
    <source>
        <strain evidence="2 3">UDD2</strain>
    </source>
</reference>
<feature type="transmembrane region" description="Helical" evidence="1">
    <location>
        <begin position="115"/>
        <end position="137"/>
    </location>
</feature>
<dbReference type="EMBL" id="CP065592">
    <property type="protein sequence ID" value="QPQ54328.1"/>
    <property type="molecule type" value="Genomic_DNA"/>
</dbReference>
<keyword evidence="3" id="KW-1185">Reference proteome</keyword>
<organism evidence="2 3">
    <name type="scientific">Allosphingosinicella flava</name>
    <dbReference type="NCBI Taxonomy" id="2771430"/>
    <lineage>
        <taxon>Bacteria</taxon>
        <taxon>Pseudomonadati</taxon>
        <taxon>Pseudomonadota</taxon>
        <taxon>Alphaproteobacteria</taxon>
        <taxon>Sphingomonadales</taxon>
        <taxon>Sphingomonadaceae</taxon>
        <taxon>Allosphingosinicella</taxon>
    </lineage>
</organism>
<evidence type="ECO:0000256" key="1">
    <source>
        <dbReference type="SAM" id="Phobius"/>
    </source>
</evidence>